<dbReference type="GO" id="GO:0004146">
    <property type="term" value="F:dihydrofolate reductase activity"/>
    <property type="evidence" value="ECO:0007669"/>
    <property type="project" value="InterPro"/>
</dbReference>
<accession>A0A3B9GVS2</accession>
<proteinExistence type="predicted"/>
<dbReference type="CDD" id="cd00209">
    <property type="entry name" value="DHFR"/>
    <property type="match status" value="1"/>
</dbReference>
<dbReference type="Gene3D" id="3.40.430.10">
    <property type="entry name" value="Dihydrofolate Reductase, subunit A"/>
    <property type="match status" value="1"/>
</dbReference>
<dbReference type="Pfam" id="PF00186">
    <property type="entry name" value="DHFR_1"/>
    <property type="match status" value="1"/>
</dbReference>
<sequence>AAREGAGCVFVIGGATIYDLALPYADRIFMTEVDANPEGDVFFPELRGSEWSSETLASYPAGDGNDHAFSIVRMDRQLAVSPRS</sequence>
<dbReference type="PROSITE" id="PS51330">
    <property type="entry name" value="DHFR_2"/>
    <property type="match status" value="1"/>
</dbReference>
<gene>
    <name evidence="2" type="ORF">DCG58_05185</name>
</gene>
<evidence type="ECO:0000313" key="3">
    <source>
        <dbReference type="Proteomes" id="UP000259610"/>
    </source>
</evidence>
<dbReference type="EMBL" id="DMAN01000113">
    <property type="protein sequence ID" value="HAE26533.1"/>
    <property type="molecule type" value="Genomic_DNA"/>
</dbReference>
<dbReference type="GO" id="GO:0046654">
    <property type="term" value="P:tetrahydrofolate biosynthetic process"/>
    <property type="evidence" value="ECO:0007669"/>
    <property type="project" value="InterPro"/>
</dbReference>
<organism evidence="2 3">
    <name type="scientific">Hyphomonas adhaerens</name>
    <dbReference type="NCBI Taxonomy" id="81029"/>
    <lineage>
        <taxon>Bacteria</taxon>
        <taxon>Pseudomonadati</taxon>
        <taxon>Pseudomonadota</taxon>
        <taxon>Alphaproteobacteria</taxon>
        <taxon>Hyphomonadales</taxon>
        <taxon>Hyphomonadaceae</taxon>
        <taxon>Hyphomonas</taxon>
    </lineage>
</organism>
<dbReference type="Proteomes" id="UP000259610">
    <property type="component" value="Unassembled WGS sequence"/>
</dbReference>
<dbReference type="InterPro" id="IPR001796">
    <property type="entry name" value="DHFR_dom"/>
</dbReference>
<reference evidence="2 3" key="1">
    <citation type="journal article" date="2018" name="Nat. Biotechnol.">
        <title>A standardized bacterial taxonomy based on genome phylogeny substantially revises the tree of life.</title>
        <authorList>
            <person name="Parks D.H."/>
            <person name="Chuvochina M."/>
            <person name="Waite D.W."/>
            <person name="Rinke C."/>
            <person name="Skarshewski A."/>
            <person name="Chaumeil P.A."/>
            <person name="Hugenholtz P."/>
        </authorList>
    </citation>
    <scope>NUCLEOTIDE SEQUENCE [LARGE SCALE GENOMIC DNA]</scope>
    <source>
        <strain evidence="2">UBA8733</strain>
    </source>
</reference>
<dbReference type="InterPro" id="IPR024072">
    <property type="entry name" value="DHFR-like_dom_sf"/>
</dbReference>
<evidence type="ECO:0000259" key="1">
    <source>
        <dbReference type="PROSITE" id="PS51330"/>
    </source>
</evidence>
<comment type="caution">
    <text evidence="2">The sequence shown here is derived from an EMBL/GenBank/DDBJ whole genome shotgun (WGS) entry which is preliminary data.</text>
</comment>
<dbReference type="SUPFAM" id="SSF53597">
    <property type="entry name" value="Dihydrofolate reductase-like"/>
    <property type="match status" value="1"/>
</dbReference>
<evidence type="ECO:0000313" key="2">
    <source>
        <dbReference type="EMBL" id="HAE26533.1"/>
    </source>
</evidence>
<feature type="domain" description="DHFR" evidence="1">
    <location>
        <begin position="1"/>
        <end position="76"/>
    </location>
</feature>
<protein>
    <submittedName>
        <fullName evidence="2">Dihydrofolate reductase</fullName>
    </submittedName>
</protein>
<feature type="non-terminal residue" evidence="2">
    <location>
        <position position="1"/>
    </location>
</feature>
<name>A0A3B9GVS2_9PROT</name>
<dbReference type="AlphaFoldDB" id="A0A3B9GVS2"/>